<accession>A0A439DHX7</accession>
<sequence length="150" mass="17224">MSSPSALTLGEAIENRRSVHKLYDDVSVPDSRIEEIMRHAVLYSPTPFNCQSGRTVLLVKDEHKKFWDLAREIAQATEPPALFEKVYEPRTKMFRAAYGTILFYDDLSALEATEQKWPMLKDKFPQWLDHANGMLQYAGNPPPPPPPKMY</sequence>
<name>A0A439DHX7_9PEZI</name>
<dbReference type="GO" id="GO:0034599">
    <property type="term" value="P:cellular response to oxidative stress"/>
    <property type="evidence" value="ECO:0007669"/>
    <property type="project" value="InterPro"/>
</dbReference>
<dbReference type="AlphaFoldDB" id="A0A439DHX7"/>
<dbReference type="InterPro" id="IPR033877">
    <property type="entry name" value="Frm2/Hbn1"/>
</dbReference>
<dbReference type="SUPFAM" id="SSF55469">
    <property type="entry name" value="FMN-dependent nitroreductase-like"/>
    <property type="match status" value="1"/>
</dbReference>
<dbReference type="Pfam" id="PF00881">
    <property type="entry name" value="Nitroreductase"/>
    <property type="match status" value="1"/>
</dbReference>
<dbReference type="PANTHER" id="PTHR43035:SF1">
    <property type="entry name" value="FATTY ACID REPRESSION MUTANT PROTEIN 2-RELATED"/>
    <property type="match status" value="1"/>
</dbReference>
<dbReference type="PANTHER" id="PTHR43035">
    <property type="entry name" value="FATTY ACID REPRESSION MUTANT PROTEIN 2-RELATED"/>
    <property type="match status" value="1"/>
</dbReference>
<dbReference type="Proteomes" id="UP000286045">
    <property type="component" value="Unassembled WGS sequence"/>
</dbReference>
<evidence type="ECO:0000313" key="2">
    <source>
        <dbReference type="EMBL" id="RWA14001.1"/>
    </source>
</evidence>
<feature type="domain" description="Nitroreductase" evidence="1">
    <location>
        <begin position="13"/>
        <end position="108"/>
    </location>
</feature>
<gene>
    <name evidence="2" type="ORF">EKO27_g1085</name>
</gene>
<organism evidence="2 3">
    <name type="scientific">Xylaria grammica</name>
    <dbReference type="NCBI Taxonomy" id="363999"/>
    <lineage>
        <taxon>Eukaryota</taxon>
        <taxon>Fungi</taxon>
        <taxon>Dikarya</taxon>
        <taxon>Ascomycota</taxon>
        <taxon>Pezizomycotina</taxon>
        <taxon>Sordariomycetes</taxon>
        <taxon>Xylariomycetidae</taxon>
        <taxon>Xylariales</taxon>
        <taxon>Xylariaceae</taxon>
        <taxon>Xylaria</taxon>
    </lineage>
</organism>
<dbReference type="Gene3D" id="3.40.109.10">
    <property type="entry name" value="NADH Oxidase"/>
    <property type="match status" value="1"/>
</dbReference>
<reference evidence="2 3" key="1">
    <citation type="submission" date="2018-12" db="EMBL/GenBank/DDBJ databases">
        <title>Draft genome sequence of Xylaria grammica IHI A82.</title>
        <authorList>
            <person name="Buettner E."/>
            <person name="Kellner H."/>
        </authorList>
    </citation>
    <scope>NUCLEOTIDE SEQUENCE [LARGE SCALE GENOMIC DNA]</scope>
    <source>
        <strain evidence="2 3">IHI A82</strain>
    </source>
</reference>
<keyword evidence="3" id="KW-1185">Reference proteome</keyword>
<protein>
    <recommendedName>
        <fullName evidence="1">Nitroreductase domain-containing protein</fullName>
    </recommendedName>
</protein>
<evidence type="ECO:0000259" key="1">
    <source>
        <dbReference type="Pfam" id="PF00881"/>
    </source>
</evidence>
<evidence type="ECO:0000313" key="3">
    <source>
        <dbReference type="Proteomes" id="UP000286045"/>
    </source>
</evidence>
<dbReference type="InterPro" id="IPR029479">
    <property type="entry name" value="Nitroreductase"/>
</dbReference>
<dbReference type="GO" id="GO:0016491">
    <property type="term" value="F:oxidoreductase activity"/>
    <property type="evidence" value="ECO:0007669"/>
    <property type="project" value="InterPro"/>
</dbReference>
<comment type="caution">
    <text evidence="2">The sequence shown here is derived from an EMBL/GenBank/DDBJ whole genome shotgun (WGS) entry which is preliminary data.</text>
</comment>
<dbReference type="EMBL" id="RYZI01000015">
    <property type="protein sequence ID" value="RWA14001.1"/>
    <property type="molecule type" value="Genomic_DNA"/>
</dbReference>
<proteinExistence type="predicted"/>
<dbReference type="STRING" id="363999.A0A439DHX7"/>
<dbReference type="InterPro" id="IPR000415">
    <property type="entry name" value="Nitroreductase-like"/>
</dbReference>